<dbReference type="UniPathway" id="UPA00973"/>
<evidence type="ECO:0000256" key="2">
    <source>
        <dbReference type="ARBA" id="ARBA00022556"/>
    </source>
</evidence>
<dbReference type="Gene3D" id="3.40.1390.10">
    <property type="entry name" value="MurE/MurF, N-terminal domain"/>
    <property type="match status" value="1"/>
</dbReference>
<keyword evidence="10" id="KW-1185">Reference proteome</keyword>
<dbReference type="GO" id="GO:0103118">
    <property type="term" value="F:UDP-3-O-[(3R)-3-hydroxyacyl]-glucosamine N-acyltransferase activity"/>
    <property type="evidence" value="ECO:0007669"/>
    <property type="project" value="UniProtKB-EC"/>
</dbReference>
<proteinExistence type="inferred from homology"/>
<dbReference type="PANTHER" id="PTHR43378:SF2">
    <property type="entry name" value="UDP-3-O-ACYLGLUCOSAMINE N-ACYLTRANSFERASE 1, MITOCHONDRIAL-RELATED"/>
    <property type="match status" value="1"/>
</dbReference>
<dbReference type="InterPro" id="IPR011004">
    <property type="entry name" value="Trimer_LpxA-like_sf"/>
</dbReference>
<keyword evidence="2 7" id="KW-0441">Lipid A biosynthesis</keyword>
<comment type="similarity">
    <text evidence="7">Belongs to the transferase hexapeptide repeat family. LpxD subfamily.</text>
</comment>
<accession>A0A2R4BNU7</accession>
<dbReference type="Gene3D" id="1.20.5.170">
    <property type="match status" value="1"/>
</dbReference>
<dbReference type="KEGG" id="tak:Tharo_2057"/>
<dbReference type="Gene3D" id="2.160.10.10">
    <property type="entry name" value="Hexapeptide repeat proteins"/>
    <property type="match status" value="1"/>
</dbReference>
<dbReference type="OrthoDB" id="9784739at2"/>
<evidence type="ECO:0000256" key="7">
    <source>
        <dbReference type="HAMAP-Rule" id="MF_00523"/>
    </source>
</evidence>
<dbReference type="Pfam" id="PF04613">
    <property type="entry name" value="LpxD"/>
    <property type="match status" value="1"/>
</dbReference>
<dbReference type="RefSeq" id="WP_107221118.1">
    <property type="nucleotide sequence ID" value="NZ_CP028339.1"/>
</dbReference>
<keyword evidence="3 7" id="KW-0808">Transferase</keyword>
<dbReference type="CDD" id="cd03352">
    <property type="entry name" value="LbH_LpxD"/>
    <property type="match status" value="1"/>
</dbReference>
<dbReference type="NCBIfam" id="NF002060">
    <property type="entry name" value="PRK00892.1"/>
    <property type="match status" value="1"/>
</dbReference>
<reference evidence="9 10" key="1">
    <citation type="submission" date="2018-03" db="EMBL/GenBank/DDBJ databases">
        <title>Complete genome sequence of Thauera aromatica, a model organism for studying aromatic compound degradation under denitrifying conditions.</title>
        <authorList>
            <person name="Lo H.-Y."/>
            <person name="Goris T."/>
            <person name="Boll M."/>
            <person name="Mueller J.A."/>
        </authorList>
    </citation>
    <scope>NUCLEOTIDE SEQUENCE [LARGE SCALE GENOMIC DNA]</scope>
    <source>
        <strain evidence="9 10">K172</strain>
    </source>
</reference>
<dbReference type="GO" id="GO:0016020">
    <property type="term" value="C:membrane"/>
    <property type="evidence" value="ECO:0007669"/>
    <property type="project" value="GOC"/>
</dbReference>
<evidence type="ECO:0000313" key="10">
    <source>
        <dbReference type="Proteomes" id="UP000241885"/>
    </source>
</evidence>
<feature type="active site" description="Proton acceptor" evidence="7">
    <location>
        <position position="237"/>
    </location>
</feature>
<evidence type="ECO:0000256" key="1">
    <source>
        <dbReference type="ARBA" id="ARBA00022516"/>
    </source>
</evidence>
<dbReference type="InterPro" id="IPR020573">
    <property type="entry name" value="UDP_GlcNAc_AcTrfase_non-rep"/>
</dbReference>
<dbReference type="GO" id="GO:0016410">
    <property type="term" value="F:N-acyltransferase activity"/>
    <property type="evidence" value="ECO:0007669"/>
    <property type="project" value="InterPro"/>
</dbReference>
<dbReference type="HAMAP" id="MF_00523">
    <property type="entry name" value="LpxD"/>
    <property type="match status" value="1"/>
</dbReference>
<evidence type="ECO:0000256" key="6">
    <source>
        <dbReference type="ARBA" id="ARBA00023315"/>
    </source>
</evidence>
<organism evidence="9 10">
    <name type="scientific">Thauera aromatica K172</name>
    <dbReference type="NCBI Taxonomy" id="44139"/>
    <lineage>
        <taxon>Bacteria</taxon>
        <taxon>Pseudomonadati</taxon>
        <taxon>Pseudomonadota</taxon>
        <taxon>Betaproteobacteria</taxon>
        <taxon>Rhodocyclales</taxon>
        <taxon>Zoogloeaceae</taxon>
        <taxon>Thauera</taxon>
    </lineage>
</organism>
<dbReference type="GO" id="GO:0009245">
    <property type="term" value="P:lipid A biosynthetic process"/>
    <property type="evidence" value="ECO:0007669"/>
    <property type="project" value="UniProtKB-UniRule"/>
</dbReference>
<keyword evidence="6 7" id="KW-0012">Acyltransferase</keyword>
<comment type="catalytic activity">
    <reaction evidence="7">
        <text>a UDP-3-O-[(3R)-3-hydroxyacyl]-alpha-D-glucosamine + a (3R)-hydroxyacyl-[ACP] = a UDP-2-N,3-O-bis[(3R)-3-hydroxyacyl]-alpha-D-glucosamine + holo-[ACP] + H(+)</text>
        <dbReference type="Rhea" id="RHEA:53836"/>
        <dbReference type="Rhea" id="RHEA-COMP:9685"/>
        <dbReference type="Rhea" id="RHEA-COMP:9945"/>
        <dbReference type="ChEBI" id="CHEBI:15378"/>
        <dbReference type="ChEBI" id="CHEBI:64479"/>
        <dbReference type="ChEBI" id="CHEBI:78827"/>
        <dbReference type="ChEBI" id="CHEBI:137740"/>
        <dbReference type="ChEBI" id="CHEBI:137748"/>
        <dbReference type="EC" id="2.3.1.191"/>
    </reaction>
</comment>
<keyword evidence="5 7" id="KW-0443">Lipid metabolism</keyword>
<evidence type="ECO:0000256" key="4">
    <source>
        <dbReference type="ARBA" id="ARBA00022737"/>
    </source>
</evidence>
<evidence type="ECO:0000256" key="3">
    <source>
        <dbReference type="ARBA" id="ARBA00022679"/>
    </source>
</evidence>
<dbReference type="Pfam" id="PF00132">
    <property type="entry name" value="Hexapep"/>
    <property type="match status" value="3"/>
</dbReference>
<dbReference type="EC" id="2.3.1.191" evidence="7"/>
<sequence length="344" mass="36152">MFRLDELVAQLGGALVGDAGVEIRRVATLEQAGEGDLAFLANRKYLPQLQRSAASAVIVAPDARDLLVDRPRIVTPDPYLYFARVAQLFSPLPVPQPGVHPQAAVACAVPPTVEIGPGASIEAGVELGDGVVVGAGCHIGRGTRIGQGTRLAPRVTLYHDCVIGENCILHSGAVIGADGFGFAREKSGRWVKIPQVGRVVIGNEVEIGANTTIDRGVLDDTVIGDGCKLDNQIQIAHNVRIGQYTAIAGCVGIAGSTRIGARCMIGGQAGIIGHLSICDDVVISAGTLVSKSITRPGVYTASLPVQSHAEWVRNFAHLRHLDALATRVRALEHPHDGRNGRNPD</sequence>
<comment type="function">
    <text evidence="7">Catalyzes the N-acylation of UDP-3-O-acylglucosamine using 3-hydroxyacyl-ACP as the acyl donor. Is involved in the biosynthesis of lipid A, a phosphorylated glycolipid that anchors the lipopolysaccharide to the outer membrane of the cell.</text>
</comment>
<keyword evidence="1 7" id="KW-0444">Lipid biosynthesis</keyword>
<dbReference type="InterPro" id="IPR001451">
    <property type="entry name" value="Hexapep"/>
</dbReference>
<dbReference type="Proteomes" id="UP000241885">
    <property type="component" value="Chromosome"/>
</dbReference>
<protein>
    <recommendedName>
        <fullName evidence="7">UDP-3-O-acylglucosamine N-acyltransferase</fullName>
        <ecNumber evidence="7">2.3.1.191</ecNumber>
    </recommendedName>
</protein>
<evidence type="ECO:0000259" key="8">
    <source>
        <dbReference type="Pfam" id="PF04613"/>
    </source>
</evidence>
<dbReference type="PANTHER" id="PTHR43378">
    <property type="entry name" value="UDP-3-O-ACYLGLUCOSAMINE N-ACYLTRANSFERASE"/>
    <property type="match status" value="1"/>
</dbReference>
<dbReference type="NCBIfam" id="TIGR01853">
    <property type="entry name" value="lipid_A_lpxD"/>
    <property type="match status" value="1"/>
</dbReference>
<dbReference type="PROSITE" id="PS00101">
    <property type="entry name" value="HEXAPEP_TRANSFERASES"/>
    <property type="match status" value="1"/>
</dbReference>
<dbReference type="Pfam" id="PF14602">
    <property type="entry name" value="Hexapep_2"/>
    <property type="match status" value="1"/>
</dbReference>
<dbReference type="EMBL" id="CP028339">
    <property type="protein sequence ID" value="AVR88960.1"/>
    <property type="molecule type" value="Genomic_DNA"/>
</dbReference>
<dbReference type="InterPro" id="IPR018357">
    <property type="entry name" value="Hexapep_transf_CS"/>
</dbReference>
<gene>
    <name evidence="7" type="primary">lpxD</name>
    <name evidence="9" type="ORF">Tharo_2057</name>
</gene>
<comment type="pathway">
    <text evidence="7">Bacterial outer membrane biogenesis; LPS lipid A biosynthesis.</text>
</comment>
<feature type="domain" description="UDP-3-O-[3-hydroxymyristoyl] glucosamine N-acyltransferase non-repeat region" evidence="8">
    <location>
        <begin position="21"/>
        <end position="88"/>
    </location>
</feature>
<dbReference type="InterPro" id="IPR007691">
    <property type="entry name" value="LpxD"/>
</dbReference>
<evidence type="ECO:0000256" key="5">
    <source>
        <dbReference type="ARBA" id="ARBA00023098"/>
    </source>
</evidence>
<evidence type="ECO:0000313" key="9">
    <source>
        <dbReference type="EMBL" id="AVR88960.1"/>
    </source>
</evidence>
<name>A0A2R4BNU7_THAAR</name>
<keyword evidence="4 7" id="KW-0677">Repeat</keyword>
<comment type="subunit">
    <text evidence="7">Homotrimer.</text>
</comment>
<dbReference type="AlphaFoldDB" id="A0A2R4BNU7"/>
<dbReference type="SUPFAM" id="SSF51161">
    <property type="entry name" value="Trimeric LpxA-like enzymes"/>
    <property type="match status" value="1"/>
</dbReference>